<evidence type="ECO:0000313" key="2">
    <source>
        <dbReference type="EMBL" id="CAG7720042.1"/>
    </source>
</evidence>
<feature type="non-terminal residue" evidence="2">
    <location>
        <position position="1"/>
    </location>
</feature>
<evidence type="ECO:0000256" key="1">
    <source>
        <dbReference type="SAM" id="MobiDB-lite"/>
    </source>
</evidence>
<sequence>VKSLPNKLNQSSPLYLPENAH</sequence>
<name>A0A8J2JK88_9HEXA</name>
<organism evidence="2 3">
    <name type="scientific">Allacma fusca</name>
    <dbReference type="NCBI Taxonomy" id="39272"/>
    <lineage>
        <taxon>Eukaryota</taxon>
        <taxon>Metazoa</taxon>
        <taxon>Ecdysozoa</taxon>
        <taxon>Arthropoda</taxon>
        <taxon>Hexapoda</taxon>
        <taxon>Collembola</taxon>
        <taxon>Symphypleona</taxon>
        <taxon>Sminthuridae</taxon>
        <taxon>Allacma</taxon>
    </lineage>
</organism>
<dbReference type="AlphaFoldDB" id="A0A8J2JK88"/>
<dbReference type="Proteomes" id="UP000708208">
    <property type="component" value="Unassembled WGS sequence"/>
</dbReference>
<protein>
    <submittedName>
        <fullName evidence="2">Uncharacterized protein</fullName>
    </submittedName>
</protein>
<feature type="region of interest" description="Disordered" evidence="1">
    <location>
        <begin position="1"/>
        <end position="21"/>
    </location>
</feature>
<gene>
    <name evidence="2" type="ORF">AFUS01_LOCUS9333</name>
</gene>
<dbReference type="EMBL" id="CAJVCH010066827">
    <property type="protein sequence ID" value="CAG7720042.1"/>
    <property type="molecule type" value="Genomic_DNA"/>
</dbReference>
<proteinExistence type="predicted"/>
<accession>A0A8J2JK88</accession>
<keyword evidence="3" id="KW-1185">Reference proteome</keyword>
<reference evidence="2" key="1">
    <citation type="submission" date="2021-06" db="EMBL/GenBank/DDBJ databases">
        <authorList>
            <person name="Hodson N. C."/>
            <person name="Mongue J. A."/>
            <person name="Jaron S. K."/>
        </authorList>
    </citation>
    <scope>NUCLEOTIDE SEQUENCE</scope>
</reference>
<comment type="caution">
    <text evidence="2">The sequence shown here is derived from an EMBL/GenBank/DDBJ whole genome shotgun (WGS) entry which is preliminary data.</text>
</comment>
<evidence type="ECO:0000313" key="3">
    <source>
        <dbReference type="Proteomes" id="UP000708208"/>
    </source>
</evidence>
<feature type="compositionally biased region" description="Polar residues" evidence="1">
    <location>
        <begin position="1"/>
        <end position="13"/>
    </location>
</feature>